<dbReference type="Gene3D" id="2.30.30.770">
    <property type="match status" value="1"/>
</dbReference>
<evidence type="ECO:0000256" key="2">
    <source>
        <dbReference type="ARBA" id="ARBA00022980"/>
    </source>
</evidence>
<dbReference type="InterPro" id="IPR001141">
    <property type="entry name" value="Ribosomal_eL27"/>
</dbReference>
<dbReference type="SUPFAM" id="SSF50104">
    <property type="entry name" value="Translation proteins SH3-like domain"/>
    <property type="match status" value="1"/>
</dbReference>
<protein>
    <submittedName>
        <fullName evidence="5">Ribosomal protein L27e</fullName>
    </submittedName>
</protein>
<reference evidence="5" key="2">
    <citation type="submission" date="2016-10" db="EMBL/GenBank/DDBJ databases">
        <authorList>
            <person name="de Groot N.N."/>
        </authorList>
    </citation>
    <scope>NUCLEOTIDE SEQUENCE [LARGE SCALE GENOMIC DNA]</scope>
    <source>
        <strain evidence="5">K</strain>
    </source>
</reference>
<evidence type="ECO:0000256" key="1">
    <source>
        <dbReference type="ARBA" id="ARBA00009124"/>
    </source>
</evidence>
<dbReference type="GO" id="GO:0006412">
    <property type="term" value="P:translation"/>
    <property type="evidence" value="ECO:0007669"/>
    <property type="project" value="InterPro"/>
</dbReference>
<dbReference type="InterPro" id="IPR038655">
    <property type="entry name" value="Ribosomal_eL27_sf"/>
</dbReference>
<dbReference type="VEuPathDB" id="TrichDB:TRFO_02804"/>
<reference evidence="6" key="1">
    <citation type="submission" date="2016-10" db="EMBL/GenBank/DDBJ databases">
        <authorList>
            <person name="Benchimol M."/>
            <person name="Almeida L.G."/>
            <person name="Vasconcelos A.T."/>
            <person name="Perreira-Neves A."/>
            <person name="Rosa I.A."/>
            <person name="Tasca T."/>
            <person name="Bogo M.R."/>
            <person name="de Souza W."/>
        </authorList>
    </citation>
    <scope>NUCLEOTIDE SEQUENCE [LARGE SCALE GENOMIC DNA]</scope>
    <source>
        <strain evidence="6">K</strain>
    </source>
</reference>
<dbReference type="EMBL" id="MLAK01000431">
    <property type="protein sequence ID" value="OHT14013.1"/>
    <property type="molecule type" value="Genomic_DNA"/>
</dbReference>
<dbReference type="GO" id="GO:1990904">
    <property type="term" value="C:ribonucleoprotein complex"/>
    <property type="evidence" value="ECO:0007669"/>
    <property type="project" value="UniProtKB-KW"/>
</dbReference>
<dbReference type="Proteomes" id="UP000179807">
    <property type="component" value="Unassembled WGS sequence"/>
</dbReference>
<name>A0A1J4KX86_9EUKA</name>
<keyword evidence="2 5" id="KW-0689">Ribosomal protein</keyword>
<dbReference type="GeneID" id="94825621"/>
<dbReference type="EMBL" id="MLAK01000217">
    <property type="protein sequence ID" value="OHT15496.1"/>
    <property type="molecule type" value="Genomic_DNA"/>
</dbReference>
<dbReference type="Pfam" id="PF01777">
    <property type="entry name" value="Ribosomal_L27e"/>
    <property type="match status" value="1"/>
</dbReference>
<dbReference type="OrthoDB" id="2365484at2759"/>
<dbReference type="GO" id="GO:0005840">
    <property type="term" value="C:ribosome"/>
    <property type="evidence" value="ECO:0007669"/>
    <property type="project" value="UniProtKB-KW"/>
</dbReference>
<dbReference type="InterPro" id="IPR008991">
    <property type="entry name" value="Translation_prot_SH3-like_sf"/>
</dbReference>
<evidence type="ECO:0000256" key="3">
    <source>
        <dbReference type="ARBA" id="ARBA00023274"/>
    </source>
</evidence>
<accession>A0A1J4KX86</accession>
<sequence>MSTKTLIQQGRLVILLNGRHAGKKAIVLAVYNEPTEARKYPHCVVLGIEKAPKKLTKDMPQETLVKRTQVKCFLKTVNFNHVLLTRHVVKSDDDLFNKIKPDTVVASMQDAAEKKAQLEAVAKVLRQKYLNNKLPWLFKPLQF</sequence>
<evidence type="ECO:0000313" key="6">
    <source>
        <dbReference type="Proteomes" id="UP000179807"/>
    </source>
</evidence>
<dbReference type="VEuPathDB" id="TrichDB:TRFO_15658"/>
<evidence type="ECO:0000313" key="4">
    <source>
        <dbReference type="EMBL" id="OHT14013.1"/>
    </source>
</evidence>
<proteinExistence type="inferred from homology"/>
<organism evidence="5 6">
    <name type="scientific">Tritrichomonas foetus</name>
    <dbReference type="NCBI Taxonomy" id="1144522"/>
    <lineage>
        <taxon>Eukaryota</taxon>
        <taxon>Metamonada</taxon>
        <taxon>Parabasalia</taxon>
        <taxon>Tritrichomonadida</taxon>
        <taxon>Tritrichomonadidae</taxon>
        <taxon>Tritrichomonas</taxon>
    </lineage>
</organism>
<dbReference type="InterPro" id="IPR041991">
    <property type="entry name" value="Ribosomal_eL27_KOW"/>
</dbReference>
<dbReference type="CDD" id="cd06090">
    <property type="entry name" value="KOW_RPL27"/>
    <property type="match status" value="1"/>
</dbReference>
<keyword evidence="3" id="KW-0687">Ribonucleoprotein</keyword>
<evidence type="ECO:0000313" key="5">
    <source>
        <dbReference type="EMBL" id="OHT15496.1"/>
    </source>
</evidence>
<dbReference type="GO" id="GO:0003735">
    <property type="term" value="F:structural constituent of ribosome"/>
    <property type="evidence" value="ECO:0007669"/>
    <property type="project" value="InterPro"/>
</dbReference>
<dbReference type="PANTHER" id="PTHR10497">
    <property type="entry name" value="60S RIBOSOMAL PROTEIN L27"/>
    <property type="match status" value="1"/>
</dbReference>
<keyword evidence="6" id="KW-1185">Reference proteome</keyword>
<dbReference type="AlphaFoldDB" id="A0A1J4KX86"/>
<dbReference type="RefSeq" id="XP_068368632.1">
    <property type="nucleotide sequence ID" value="XM_068490917.1"/>
</dbReference>
<comment type="similarity">
    <text evidence="1">Belongs to the eukaryotic ribosomal protein eL27 family.</text>
</comment>
<gene>
    <name evidence="5" type="ORF">TRFO_02804</name>
    <name evidence="4" type="ORF">TRFO_15658</name>
</gene>
<comment type="caution">
    <text evidence="5">The sequence shown here is derived from an EMBL/GenBank/DDBJ whole genome shotgun (WGS) entry which is preliminary data.</text>
</comment>